<protein>
    <submittedName>
        <fullName evidence="1">Uncharacterized protein</fullName>
    </submittedName>
</protein>
<accession>A0A382SZQ6</accession>
<dbReference type="SUPFAM" id="SSF109998">
    <property type="entry name" value="Triger factor/SurA peptide-binding domain-like"/>
    <property type="match status" value="1"/>
</dbReference>
<feature type="non-terminal residue" evidence="1">
    <location>
        <position position="237"/>
    </location>
</feature>
<organism evidence="1">
    <name type="scientific">marine metagenome</name>
    <dbReference type="NCBI Taxonomy" id="408172"/>
    <lineage>
        <taxon>unclassified sequences</taxon>
        <taxon>metagenomes</taxon>
        <taxon>ecological metagenomes</taxon>
    </lineage>
</organism>
<dbReference type="AlphaFoldDB" id="A0A382SZQ6"/>
<name>A0A382SZQ6_9ZZZZ</name>
<reference evidence="1" key="1">
    <citation type="submission" date="2018-05" db="EMBL/GenBank/DDBJ databases">
        <authorList>
            <person name="Lanie J.A."/>
            <person name="Ng W.-L."/>
            <person name="Kazmierczak K.M."/>
            <person name="Andrzejewski T.M."/>
            <person name="Davidsen T.M."/>
            <person name="Wayne K.J."/>
            <person name="Tettelin H."/>
            <person name="Glass J.I."/>
            <person name="Rusch D."/>
            <person name="Podicherti R."/>
            <person name="Tsui H.-C.T."/>
            <person name="Winkler M.E."/>
        </authorList>
    </citation>
    <scope>NUCLEOTIDE SEQUENCE</scope>
</reference>
<sequence length="237" mass="27779">MVFILTFVICCNKLIDRSTQSSNNVLARVGDKIITVNDYIKRCEYVPRPRYCNSNNYIHKKIALNSLIAEKLLALEFEKLNYLTTENQKHLILGQKEQAMRQLMLKRFGYDLVKIDTNKVKNLAKLRNRKYELIFFVINKKHEQLLEKNPNNTTLNKFIKELNGDIEINSKTITKDDTILKEVEEILFFGNQNLNILYGPFNADSENILFFEIKSWSSGVDITEKQKKESWETAKDM</sequence>
<gene>
    <name evidence="1" type="ORF">METZ01_LOCUS367819</name>
</gene>
<proteinExistence type="predicted"/>
<dbReference type="EMBL" id="UINC01132565">
    <property type="protein sequence ID" value="SVD14965.1"/>
    <property type="molecule type" value="Genomic_DNA"/>
</dbReference>
<evidence type="ECO:0000313" key="1">
    <source>
        <dbReference type="EMBL" id="SVD14965.1"/>
    </source>
</evidence>
<dbReference type="InterPro" id="IPR027304">
    <property type="entry name" value="Trigger_fact/SurA_dom_sf"/>
</dbReference>